<name>A0A6G0Y039_APHCR</name>
<dbReference type="OrthoDB" id="6578264at2759"/>
<dbReference type="PANTHER" id="PTHR47595">
    <property type="entry name" value="HEAT SHOCK 70 KDA PROTEIN 14"/>
    <property type="match status" value="1"/>
</dbReference>
<dbReference type="Gene3D" id="1.10.10.60">
    <property type="entry name" value="Homeodomain-like"/>
    <property type="match status" value="1"/>
</dbReference>
<reference evidence="3 4" key="1">
    <citation type="submission" date="2019-08" db="EMBL/GenBank/DDBJ databases">
        <title>Whole genome of Aphis craccivora.</title>
        <authorList>
            <person name="Voronova N.V."/>
            <person name="Shulinski R.S."/>
            <person name="Bandarenka Y.V."/>
            <person name="Zhorov D.G."/>
            <person name="Warner D."/>
        </authorList>
    </citation>
    <scope>NUCLEOTIDE SEQUENCE [LARGE SCALE GENOMIC DNA]</scope>
    <source>
        <strain evidence="3">180601</strain>
        <tissue evidence="3">Whole Body</tissue>
    </source>
</reference>
<evidence type="ECO:0000259" key="2">
    <source>
        <dbReference type="Pfam" id="PF13837"/>
    </source>
</evidence>
<dbReference type="InterPro" id="IPR044822">
    <property type="entry name" value="Myb_DNA-bind_4"/>
</dbReference>
<accession>A0A6G0Y039</accession>
<dbReference type="PANTHER" id="PTHR47595:SF1">
    <property type="entry name" value="MYB_SANT-LIKE DNA-BINDING DOMAIN-CONTAINING PROTEIN"/>
    <property type="match status" value="1"/>
</dbReference>
<feature type="domain" description="Myb/SANT-like DNA-binding" evidence="2">
    <location>
        <begin position="114"/>
        <end position="199"/>
    </location>
</feature>
<feature type="non-terminal residue" evidence="3">
    <location>
        <position position="1"/>
    </location>
</feature>
<dbReference type="Pfam" id="PF13837">
    <property type="entry name" value="Myb_DNA-bind_4"/>
    <property type="match status" value="1"/>
</dbReference>
<gene>
    <name evidence="3" type="ORF">FWK35_00017329</name>
</gene>
<proteinExistence type="predicted"/>
<dbReference type="Proteomes" id="UP000478052">
    <property type="component" value="Unassembled WGS sequence"/>
</dbReference>
<evidence type="ECO:0000256" key="1">
    <source>
        <dbReference type="SAM" id="MobiDB-lite"/>
    </source>
</evidence>
<feature type="compositionally biased region" description="Polar residues" evidence="1">
    <location>
        <begin position="209"/>
        <end position="224"/>
    </location>
</feature>
<sequence length="311" mass="36389">FSLKMDMDDIEIRFKYDECIYVKYLSIDIVCTSFDMHLGDDLLTAIIASLLMDVHVELKKMEYEFILKNIQTHLKKNEKSESIISIKPSSNYDISLDLNQSSKDIVKNVQDTKVWTARAIKLLIENRGDAEQDFNSNKKNHKIWDKISRKLNESGIAVSRSNCNIKFRNLMSTFRDNVRRANKSGEGCINWEYYSLMNKYFGKKDSVKPKQSTLNESSLPNIKNSKYDRPPGFVTPRSLQNSKSTTHIEDSSDDELKEVMLKIKKKKTFQETLLEEMKEDRKSRNDFQKKLEDFMDMLIKIETAKLEKMNK</sequence>
<comment type="caution">
    <text evidence="3">The sequence shown here is derived from an EMBL/GenBank/DDBJ whole genome shotgun (WGS) entry which is preliminary data.</text>
</comment>
<organism evidence="3 4">
    <name type="scientific">Aphis craccivora</name>
    <name type="common">Cowpea aphid</name>
    <dbReference type="NCBI Taxonomy" id="307492"/>
    <lineage>
        <taxon>Eukaryota</taxon>
        <taxon>Metazoa</taxon>
        <taxon>Ecdysozoa</taxon>
        <taxon>Arthropoda</taxon>
        <taxon>Hexapoda</taxon>
        <taxon>Insecta</taxon>
        <taxon>Pterygota</taxon>
        <taxon>Neoptera</taxon>
        <taxon>Paraneoptera</taxon>
        <taxon>Hemiptera</taxon>
        <taxon>Sternorrhyncha</taxon>
        <taxon>Aphidomorpha</taxon>
        <taxon>Aphidoidea</taxon>
        <taxon>Aphididae</taxon>
        <taxon>Aphidini</taxon>
        <taxon>Aphis</taxon>
        <taxon>Aphis</taxon>
    </lineage>
</organism>
<keyword evidence="4" id="KW-1185">Reference proteome</keyword>
<evidence type="ECO:0000313" key="3">
    <source>
        <dbReference type="EMBL" id="KAF0746578.1"/>
    </source>
</evidence>
<feature type="region of interest" description="Disordered" evidence="1">
    <location>
        <begin position="207"/>
        <end position="251"/>
    </location>
</feature>
<protein>
    <submittedName>
        <fullName evidence="3">Trihelix transcription factor GT-1</fullName>
    </submittedName>
</protein>
<evidence type="ECO:0000313" key="4">
    <source>
        <dbReference type="Proteomes" id="UP000478052"/>
    </source>
</evidence>
<dbReference type="AlphaFoldDB" id="A0A6G0Y039"/>
<dbReference type="EMBL" id="VUJU01007159">
    <property type="protein sequence ID" value="KAF0746578.1"/>
    <property type="molecule type" value="Genomic_DNA"/>
</dbReference>